<dbReference type="Pfam" id="PF02654">
    <property type="entry name" value="CobS"/>
    <property type="match status" value="1"/>
</dbReference>
<comment type="caution">
    <text evidence="20">The sequence shown here is derived from an EMBL/GenBank/DDBJ whole genome shotgun (WGS) entry which is preliminary data.</text>
</comment>
<evidence type="ECO:0000256" key="17">
    <source>
        <dbReference type="ARBA" id="ARBA00048623"/>
    </source>
</evidence>
<keyword evidence="9 19" id="KW-0808">Transferase</keyword>
<keyword evidence="11 19" id="KW-0460">Magnesium</keyword>
<dbReference type="EMBL" id="PTIX01000032">
    <property type="protein sequence ID" value="PPK63071.1"/>
    <property type="molecule type" value="Genomic_DNA"/>
</dbReference>
<protein>
    <recommendedName>
        <fullName evidence="6 19">Adenosylcobinamide-GDP ribazoletransferase</fullName>
        <ecNumber evidence="5 19">2.7.8.26</ecNumber>
    </recommendedName>
    <alternativeName>
        <fullName evidence="16 19">Cobalamin synthase</fullName>
    </alternativeName>
    <alternativeName>
        <fullName evidence="15 19">Cobalamin-5'-phosphate synthase</fullName>
    </alternativeName>
</protein>
<evidence type="ECO:0000256" key="15">
    <source>
        <dbReference type="ARBA" id="ARBA00032605"/>
    </source>
</evidence>
<keyword evidence="8 19" id="KW-0169">Cobalamin biosynthesis</keyword>
<dbReference type="AlphaFoldDB" id="A0A2S6GD81"/>
<dbReference type="GO" id="GO:0051073">
    <property type="term" value="F:adenosylcobinamide-GDP ribazoletransferase activity"/>
    <property type="evidence" value="ECO:0007669"/>
    <property type="project" value="UniProtKB-UniRule"/>
</dbReference>
<evidence type="ECO:0000256" key="2">
    <source>
        <dbReference type="ARBA" id="ARBA00004651"/>
    </source>
</evidence>
<evidence type="ECO:0000256" key="3">
    <source>
        <dbReference type="ARBA" id="ARBA00004663"/>
    </source>
</evidence>
<dbReference type="GO" id="GO:0008818">
    <property type="term" value="F:cobalamin 5'-phosphate synthase activity"/>
    <property type="evidence" value="ECO:0007669"/>
    <property type="project" value="UniProtKB-UniRule"/>
</dbReference>
<dbReference type="OrthoDB" id="9794223at2"/>
<keyword evidence="13 19" id="KW-0472">Membrane</keyword>
<evidence type="ECO:0000256" key="10">
    <source>
        <dbReference type="ARBA" id="ARBA00022692"/>
    </source>
</evidence>
<proteinExistence type="inferred from homology"/>
<dbReference type="Proteomes" id="UP000239203">
    <property type="component" value="Unassembled WGS sequence"/>
</dbReference>
<comment type="cofactor">
    <cofactor evidence="1 19">
        <name>Mg(2+)</name>
        <dbReference type="ChEBI" id="CHEBI:18420"/>
    </cofactor>
</comment>
<evidence type="ECO:0000256" key="5">
    <source>
        <dbReference type="ARBA" id="ARBA00013200"/>
    </source>
</evidence>
<keyword evidence="12 19" id="KW-1133">Transmembrane helix</keyword>
<evidence type="ECO:0000256" key="13">
    <source>
        <dbReference type="ARBA" id="ARBA00023136"/>
    </source>
</evidence>
<organism evidence="20 21">
    <name type="scientific">Actinokineospora auranticolor</name>
    <dbReference type="NCBI Taxonomy" id="155976"/>
    <lineage>
        <taxon>Bacteria</taxon>
        <taxon>Bacillati</taxon>
        <taxon>Actinomycetota</taxon>
        <taxon>Actinomycetes</taxon>
        <taxon>Pseudonocardiales</taxon>
        <taxon>Pseudonocardiaceae</taxon>
        <taxon>Actinokineospora</taxon>
    </lineage>
</organism>
<evidence type="ECO:0000256" key="7">
    <source>
        <dbReference type="ARBA" id="ARBA00022475"/>
    </source>
</evidence>
<accession>A0A2S6GD81</accession>
<evidence type="ECO:0000256" key="6">
    <source>
        <dbReference type="ARBA" id="ARBA00015850"/>
    </source>
</evidence>
<comment type="catalytic activity">
    <reaction evidence="17 19">
        <text>alpha-ribazole + adenosylcob(III)inamide-GDP = adenosylcob(III)alamin + GMP + H(+)</text>
        <dbReference type="Rhea" id="RHEA:16049"/>
        <dbReference type="ChEBI" id="CHEBI:10329"/>
        <dbReference type="ChEBI" id="CHEBI:15378"/>
        <dbReference type="ChEBI" id="CHEBI:18408"/>
        <dbReference type="ChEBI" id="CHEBI:58115"/>
        <dbReference type="ChEBI" id="CHEBI:60487"/>
        <dbReference type="EC" id="2.7.8.26"/>
    </reaction>
</comment>
<dbReference type="InterPro" id="IPR003805">
    <property type="entry name" value="CobS"/>
</dbReference>
<evidence type="ECO:0000313" key="21">
    <source>
        <dbReference type="Proteomes" id="UP000239203"/>
    </source>
</evidence>
<evidence type="ECO:0000256" key="8">
    <source>
        <dbReference type="ARBA" id="ARBA00022573"/>
    </source>
</evidence>
<evidence type="ECO:0000256" key="9">
    <source>
        <dbReference type="ARBA" id="ARBA00022679"/>
    </source>
</evidence>
<keyword evidence="10 19" id="KW-0812">Transmembrane</keyword>
<comment type="caution">
    <text evidence="19">Lacks conserved residue(s) required for the propagation of feature annotation.</text>
</comment>
<gene>
    <name evidence="19" type="primary">cobS</name>
    <name evidence="20" type="ORF">CLV40_1324</name>
</gene>
<feature type="transmembrane region" description="Helical" evidence="19">
    <location>
        <begin position="32"/>
        <end position="54"/>
    </location>
</feature>
<evidence type="ECO:0000256" key="19">
    <source>
        <dbReference type="HAMAP-Rule" id="MF_00719"/>
    </source>
</evidence>
<dbReference type="PANTHER" id="PTHR34148">
    <property type="entry name" value="ADENOSYLCOBINAMIDE-GDP RIBAZOLETRANSFERASE"/>
    <property type="match status" value="1"/>
</dbReference>
<dbReference type="PANTHER" id="PTHR34148:SF1">
    <property type="entry name" value="ADENOSYLCOBINAMIDE-GDP RIBAZOLETRANSFERASE"/>
    <property type="match status" value="1"/>
</dbReference>
<evidence type="ECO:0000256" key="16">
    <source>
        <dbReference type="ARBA" id="ARBA00032853"/>
    </source>
</evidence>
<evidence type="ECO:0000256" key="4">
    <source>
        <dbReference type="ARBA" id="ARBA00010561"/>
    </source>
</evidence>
<keyword evidence="7 19" id="KW-1003">Cell membrane</keyword>
<dbReference type="HAMAP" id="MF_00719">
    <property type="entry name" value="CobS"/>
    <property type="match status" value="1"/>
</dbReference>
<dbReference type="EC" id="2.7.8.26" evidence="5 19"/>
<name>A0A2S6GD81_9PSEU</name>
<feature type="transmembrane region" description="Helical" evidence="19">
    <location>
        <begin position="109"/>
        <end position="131"/>
    </location>
</feature>
<sequence>MSHLAGARLALHWLTTFPIHQDGTDARTRGLAITWAPVVGVLLGGVVATLLYLLSLAGLPPLMSGLLAVGATALLTRGMHLDGLADTADGLGCYGPSERALAVMKDGGVGAFATVALVITIGVQAVALGALGGTARWPAVVYALVAGRAAFSWCCRRGVPPARPEGFGALVAGTQHPAVPAAWLAALVCAGPLVVPGRPWLGPLAALLAAGAVALLTRHLVRRFGGVTGDVFGANAEVATTVVLVVCAAV</sequence>
<comment type="pathway">
    <text evidence="3 19">Cofactor biosynthesis; adenosylcobalamin biosynthesis; adenosylcobalamin from cob(II)yrinate a,c-diamide: step 7/7.</text>
</comment>
<comment type="catalytic activity">
    <reaction evidence="18 19">
        <text>alpha-ribazole 5'-phosphate + adenosylcob(III)inamide-GDP = adenosylcob(III)alamin 5'-phosphate + GMP + H(+)</text>
        <dbReference type="Rhea" id="RHEA:23560"/>
        <dbReference type="ChEBI" id="CHEBI:15378"/>
        <dbReference type="ChEBI" id="CHEBI:57918"/>
        <dbReference type="ChEBI" id="CHEBI:58115"/>
        <dbReference type="ChEBI" id="CHEBI:60487"/>
        <dbReference type="ChEBI" id="CHEBI:60493"/>
        <dbReference type="EC" id="2.7.8.26"/>
    </reaction>
</comment>
<comment type="similarity">
    <text evidence="4 19">Belongs to the CobS family.</text>
</comment>
<dbReference type="GO" id="GO:0005886">
    <property type="term" value="C:plasma membrane"/>
    <property type="evidence" value="ECO:0007669"/>
    <property type="project" value="UniProtKB-SubCell"/>
</dbReference>
<evidence type="ECO:0000313" key="20">
    <source>
        <dbReference type="EMBL" id="PPK63071.1"/>
    </source>
</evidence>
<comment type="subcellular location">
    <subcellularLocation>
        <location evidence="2 19">Cell membrane</location>
        <topology evidence="2 19">Multi-pass membrane protein</topology>
    </subcellularLocation>
</comment>
<evidence type="ECO:0000256" key="18">
    <source>
        <dbReference type="ARBA" id="ARBA00049504"/>
    </source>
</evidence>
<dbReference type="RefSeq" id="WP_104483018.1">
    <property type="nucleotide sequence ID" value="NZ_CP154825.1"/>
</dbReference>
<dbReference type="GO" id="GO:0009236">
    <property type="term" value="P:cobalamin biosynthetic process"/>
    <property type="evidence" value="ECO:0007669"/>
    <property type="project" value="UniProtKB-UniRule"/>
</dbReference>
<comment type="function">
    <text evidence="14 19">Joins adenosylcobinamide-GDP and alpha-ribazole to generate adenosylcobalamin (Ado-cobalamin). Also synthesizes adenosylcobalamin 5'-phosphate from adenosylcobinamide-GDP and alpha-ribazole 5'-phosphate.</text>
</comment>
<evidence type="ECO:0000256" key="11">
    <source>
        <dbReference type="ARBA" id="ARBA00022842"/>
    </source>
</evidence>
<evidence type="ECO:0000256" key="1">
    <source>
        <dbReference type="ARBA" id="ARBA00001946"/>
    </source>
</evidence>
<dbReference type="UniPathway" id="UPA00148">
    <property type="reaction ID" value="UER00238"/>
</dbReference>
<reference evidence="20 21" key="1">
    <citation type="submission" date="2018-02" db="EMBL/GenBank/DDBJ databases">
        <title>Genomic Encyclopedia of Archaeal and Bacterial Type Strains, Phase II (KMG-II): from individual species to whole genera.</title>
        <authorList>
            <person name="Goeker M."/>
        </authorList>
    </citation>
    <scope>NUCLEOTIDE SEQUENCE [LARGE SCALE GENOMIC DNA]</scope>
    <source>
        <strain evidence="20 21">YU 961-1</strain>
    </source>
</reference>
<evidence type="ECO:0000256" key="12">
    <source>
        <dbReference type="ARBA" id="ARBA00022989"/>
    </source>
</evidence>
<keyword evidence="21" id="KW-1185">Reference proteome</keyword>
<evidence type="ECO:0000256" key="14">
    <source>
        <dbReference type="ARBA" id="ARBA00025228"/>
    </source>
</evidence>